<protein>
    <submittedName>
        <fullName evidence="1">Uncharacterized protein</fullName>
    </submittedName>
</protein>
<dbReference type="EMBL" id="JH795863">
    <property type="protein sequence ID" value="EJU01978.1"/>
    <property type="molecule type" value="Genomic_DNA"/>
</dbReference>
<proteinExistence type="predicted"/>
<dbReference type="HOGENOM" id="CLU_119615_0_0_1"/>
<gene>
    <name evidence="1" type="ORF">DACRYDRAFT_22388</name>
</gene>
<feature type="non-terminal residue" evidence="1">
    <location>
        <position position="121"/>
    </location>
</feature>
<sequence length="121" mass="14304">MQDAARRHDKNWKVPTSFRAELKKDMYLLSPKCPSYVQSACNIMMLEKYLMSNLVVVQAKFTLKPWLFDYDLSHWIMRQHSQLSDTTITNAQGKEEKVPKEYFLYVDHCMKAAKEEHGKDQ</sequence>
<name>M5GCU5_DACPD</name>
<accession>M5GCU5</accession>
<dbReference type="AlphaFoldDB" id="M5GCU5"/>
<evidence type="ECO:0000313" key="2">
    <source>
        <dbReference type="Proteomes" id="UP000030653"/>
    </source>
</evidence>
<evidence type="ECO:0000313" key="1">
    <source>
        <dbReference type="EMBL" id="EJU01978.1"/>
    </source>
</evidence>
<organism evidence="1 2">
    <name type="scientific">Dacryopinax primogenitus (strain DJM 731)</name>
    <name type="common">Brown rot fungus</name>
    <dbReference type="NCBI Taxonomy" id="1858805"/>
    <lineage>
        <taxon>Eukaryota</taxon>
        <taxon>Fungi</taxon>
        <taxon>Dikarya</taxon>
        <taxon>Basidiomycota</taxon>
        <taxon>Agaricomycotina</taxon>
        <taxon>Dacrymycetes</taxon>
        <taxon>Dacrymycetales</taxon>
        <taxon>Dacrymycetaceae</taxon>
        <taxon>Dacryopinax</taxon>
    </lineage>
</organism>
<reference evidence="1 2" key="1">
    <citation type="journal article" date="2012" name="Science">
        <title>The Paleozoic origin of enzymatic lignin decomposition reconstructed from 31 fungal genomes.</title>
        <authorList>
            <person name="Floudas D."/>
            <person name="Binder M."/>
            <person name="Riley R."/>
            <person name="Barry K."/>
            <person name="Blanchette R.A."/>
            <person name="Henrissat B."/>
            <person name="Martinez A.T."/>
            <person name="Otillar R."/>
            <person name="Spatafora J.W."/>
            <person name="Yadav J.S."/>
            <person name="Aerts A."/>
            <person name="Benoit I."/>
            <person name="Boyd A."/>
            <person name="Carlson A."/>
            <person name="Copeland A."/>
            <person name="Coutinho P.M."/>
            <person name="de Vries R.P."/>
            <person name="Ferreira P."/>
            <person name="Findley K."/>
            <person name="Foster B."/>
            <person name="Gaskell J."/>
            <person name="Glotzer D."/>
            <person name="Gorecki P."/>
            <person name="Heitman J."/>
            <person name="Hesse C."/>
            <person name="Hori C."/>
            <person name="Igarashi K."/>
            <person name="Jurgens J.A."/>
            <person name="Kallen N."/>
            <person name="Kersten P."/>
            <person name="Kohler A."/>
            <person name="Kuees U."/>
            <person name="Kumar T.K.A."/>
            <person name="Kuo A."/>
            <person name="LaButti K."/>
            <person name="Larrondo L.F."/>
            <person name="Lindquist E."/>
            <person name="Ling A."/>
            <person name="Lombard V."/>
            <person name="Lucas S."/>
            <person name="Lundell T."/>
            <person name="Martin R."/>
            <person name="McLaughlin D.J."/>
            <person name="Morgenstern I."/>
            <person name="Morin E."/>
            <person name="Murat C."/>
            <person name="Nagy L.G."/>
            <person name="Nolan M."/>
            <person name="Ohm R.A."/>
            <person name="Patyshakuliyeva A."/>
            <person name="Rokas A."/>
            <person name="Ruiz-Duenas F.J."/>
            <person name="Sabat G."/>
            <person name="Salamov A."/>
            <person name="Samejima M."/>
            <person name="Schmutz J."/>
            <person name="Slot J.C."/>
            <person name="St John F."/>
            <person name="Stenlid J."/>
            <person name="Sun H."/>
            <person name="Sun S."/>
            <person name="Syed K."/>
            <person name="Tsang A."/>
            <person name="Wiebenga A."/>
            <person name="Young D."/>
            <person name="Pisabarro A."/>
            <person name="Eastwood D.C."/>
            <person name="Martin F."/>
            <person name="Cullen D."/>
            <person name="Grigoriev I.V."/>
            <person name="Hibbett D.S."/>
        </authorList>
    </citation>
    <scope>NUCLEOTIDE SEQUENCE [LARGE SCALE GENOMIC DNA]</scope>
    <source>
        <strain evidence="1 2">DJM-731 SS1</strain>
    </source>
</reference>
<dbReference type="GeneID" id="63687834"/>
<dbReference type="Proteomes" id="UP000030653">
    <property type="component" value="Unassembled WGS sequence"/>
</dbReference>
<dbReference type="OrthoDB" id="3404535at2759"/>
<dbReference type="RefSeq" id="XP_040628875.1">
    <property type="nucleotide sequence ID" value="XM_040772772.1"/>
</dbReference>
<keyword evidence="2" id="KW-1185">Reference proteome</keyword>